<keyword evidence="1" id="KW-0733">Signal recognition particle</keyword>
<dbReference type="AlphaFoldDB" id="A0A7R8X5N6"/>
<feature type="domain" description="SRP9" evidence="2">
    <location>
        <begin position="14"/>
        <end position="57"/>
    </location>
</feature>
<dbReference type="InterPro" id="IPR039914">
    <property type="entry name" value="SRP9-like"/>
</dbReference>
<evidence type="ECO:0000313" key="3">
    <source>
        <dbReference type="EMBL" id="CAD7241171.1"/>
    </source>
</evidence>
<organism evidence="3">
    <name type="scientific">Darwinula stevensoni</name>
    <dbReference type="NCBI Taxonomy" id="69355"/>
    <lineage>
        <taxon>Eukaryota</taxon>
        <taxon>Metazoa</taxon>
        <taxon>Ecdysozoa</taxon>
        <taxon>Arthropoda</taxon>
        <taxon>Crustacea</taxon>
        <taxon>Oligostraca</taxon>
        <taxon>Ostracoda</taxon>
        <taxon>Podocopa</taxon>
        <taxon>Podocopida</taxon>
        <taxon>Darwinulocopina</taxon>
        <taxon>Darwinuloidea</taxon>
        <taxon>Darwinulidae</taxon>
        <taxon>Darwinula</taxon>
    </lineage>
</organism>
<protein>
    <recommendedName>
        <fullName evidence="2">SRP9 domain-containing protein</fullName>
    </recommendedName>
</protein>
<dbReference type="Pfam" id="PF05486">
    <property type="entry name" value="SRP9-21"/>
    <property type="match status" value="1"/>
</dbReference>
<reference evidence="3" key="1">
    <citation type="submission" date="2020-11" db="EMBL/GenBank/DDBJ databases">
        <authorList>
            <person name="Tran Van P."/>
        </authorList>
    </citation>
    <scope>NUCLEOTIDE SEQUENCE</scope>
</reference>
<dbReference type="OrthoDB" id="360923at2759"/>
<dbReference type="GO" id="GO:0006614">
    <property type="term" value="P:SRP-dependent cotranslational protein targeting to membrane"/>
    <property type="evidence" value="ECO:0007669"/>
    <property type="project" value="InterPro"/>
</dbReference>
<accession>A0A7R8X5N6</accession>
<dbReference type="PANTHER" id="PTHR12834:SF12">
    <property type="entry name" value="SIGNAL RECOGNITION PARTICLE 9 KDA PROTEIN"/>
    <property type="match status" value="1"/>
</dbReference>
<evidence type="ECO:0000259" key="2">
    <source>
        <dbReference type="Pfam" id="PF05486"/>
    </source>
</evidence>
<proteinExistence type="predicted"/>
<evidence type="ECO:0000256" key="1">
    <source>
        <dbReference type="ARBA" id="ARBA00023135"/>
    </source>
</evidence>
<evidence type="ECO:0000313" key="4">
    <source>
        <dbReference type="Proteomes" id="UP000677054"/>
    </source>
</evidence>
<dbReference type="Proteomes" id="UP000677054">
    <property type="component" value="Unassembled WGS sequence"/>
</dbReference>
<dbReference type="Gene3D" id="3.30.720.10">
    <property type="entry name" value="Signal recognition particle alu RNA binding heterodimer, srp9/1"/>
    <property type="match status" value="1"/>
</dbReference>
<sequence length="69" mass="8041">MITIKESTGSGTHKETRYSMKYDHAHGILNLKVTDDTVCLQFRTEYIQDLKKVENRNEDTKVLIRRSAI</sequence>
<name>A0A7R8X5N6_9CRUS</name>
<keyword evidence="1" id="KW-0687">Ribonucleoprotein</keyword>
<dbReference type="EMBL" id="LR899623">
    <property type="protein sequence ID" value="CAD7241171.1"/>
    <property type="molecule type" value="Genomic_DNA"/>
</dbReference>
<dbReference type="InterPro" id="IPR039432">
    <property type="entry name" value="SRP9_dom"/>
</dbReference>
<dbReference type="GO" id="GO:0008312">
    <property type="term" value="F:7S RNA binding"/>
    <property type="evidence" value="ECO:0007669"/>
    <property type="project" value="InterPro"/>
</dbReference>
<dbReference type="GO" id="GO:0005786">
    <property type="term" value="C:signal recognition particle, endoplasmic reticulum targeting"/>
    <property type="evidence" value="ECO:0007669"/>
    <property type="project" value="UniProtKB-KW"/>
</dbReference>
<dbReference type="PANTHER" id="PTHR12834">
    <property type="entry name" value="SIGNAL RECOGNITION PARTICLE 9 KDA PROTEIN"/>
    <property type="match status" value="1"/>
</dbReference>
<dbReference type="InterPro" id="IPR009018">
    <property type="entry name" value="Signal_recog_particle_SRP9/14"/>
</dbReference>
<gene>
    <name evidence="3" type="ORF">DSTB1V02_LOCUS1171</name>
</gene>
<dbReference type="SUPFAM" id="SSF54762">
    <property type="entry name" value="Signal recognition particle alu RNA binding heterodimer, SRP9/14"/>
    <property type="match status" value="1"/>
</dbReference>
<keyword evidence="4" id="KW-1185">Reference proteome</keyword>
<dbReference type="EMBL" id="CAJPEV010000106">
    <property type="protein sequence ID" value="CAG0880645.1"/>
    <property type="molecule type" value="Genomic_DNA"/>
</dbReference>